<dbReference type="Proteomes" id="UP000814033">
    <property type="component" value="Unassembled WGS sequence"/>
</dbReference>
<reference evidence="1" key="2">
    <citation type="journal article" date="2022" name="New Phytol.">
        <title>Evolutionary transition to the ectomycorrhizal habit in the genomes of a hyperdiverse lineage of mushroom-forming fungi.</title>
        <authorList>
            <person name="Looney B."/>
            <person name="Miyauchi S."/>
            <person name="Morin E."/>
            <person name="Drula E."/>
            <person name="Courty P.E."/>
            <person name="Kohler A."/>
            <person name="Kuo A."/>
            <person name="LaButti K."/>
            <person name="Pangilinan J."/>
            <person name="Lipzen A."/>
            <person name="Riley R."/>
            <person name="Andreopoulos W."/>
            <person name="He G."/>
            <person name="Johnson J."/>
            <person name="Nolan M."/>
            <person name="Tritt A."/>
            <person name="Barry K.W."/>
            <person name="Grigoriev I.V."/>
            <person name="Nagy L.G."/>
            <person name="Hibbett D."/>
            <person name="Henrissat B."/>
            <person name="Matheny P.B."/>
            <person name="Labbe J."/>
            <person name="Martin F.M."/>
        </authorList>
    </citation>
    <scope>NUCLEOTIDE SEQUENCE</scope>
    <source>
        <strain evidence="1">FP105234-sp</strain>
    </source>
</reference>
<reference evidence="1" key="1">
    <citation type="submission" date="2021-02" db="EMBL/GenBank/DDBJ databases">
        <authorList>
            <consortium name="DOE Joint Genome Institute"/>
            <person name="Ahrendt S."/>
            <person name="Looney B.P."/>
            <person name="Miyauchi S."/>
            <person name="Morin E."/>
            <person name="Drula E."/>
            <person name="Courty P.E."/>
            <person name="Chicoki N."/>
            <person name="Fauchery L."/>
            <person name="Kohler A."/>
            <person name="Kuo A."/>
            <person name="Labutti K."/>
            <person name="Pangilinan J."/>
            <person name="Lipzen A."/>
            <person name="Riley R."/>
            <person name="Andreopoulos W."/>
            <person name="He G."/>
            <person name="Johnson J."/>
            <person name="Barry K.W."/>
            <person name="Grigoriev I.V."/>
            <person name="Nagy L."/>
            <person name="Hibbett D."/>
            <person name="Henrissat B."/>
            <person name="Matheny P.B."/>
            <person name="Labbe J."/>
            <person name="Martin F."/>
        </authorList>
    </citation>
    <scope>NUCLEOTIDE SEQUENCE</scope>
    <source>
        <strain evidence="1">FP105234-sp</strain>
    </source>
</reference>
<keyword evidence="2" id="KW-1185">Reference proteome</keyword>
<dbReference type="EMBL" id="MU275947">
    <property type="protein sequence ID" value="KAI0045592.1"/>
    <property type="molecule type" value="Genomic_DNA"/>
</dbReference>
<comment type="caution">
    <text evidence="1">The sequence shown here is derived from an EMBL/GenBank/DDBJ whole genome shotgun (WGS) entry which is preliminary data.</text>
</comment>
<gene>
    <name evidence="1" type="ORF">FA95DRAFT_1680376</name>
</gene>
<evidence type="ECO:0000313" key="1">
    <source>
        <dbReference type="EMBL" id="KAI0045592.1"/>
    </source>
</evidence>
<evidence type="ECO:0000313" key="2">
    <source>
        <dbReference type="Proteomes" id="UP000814033"/>
    </source>
</evidence>
<name>A0ACB8RP61_9AGAM</name>
<protein>
    <submittedName>
        <fullName evidence="1">Uncharacterized protein</fullName>
    </submittedName>
</protein>
<sequence length="218" mass="24135">MSGTPTRRTALQSVATTFKMSACKRYLAKSRRKPQLSSDVLMVSLEALRESAEAFPPLRSAVGCLILLLQLFQGMTSNRDEIVRIAARIDEISALLARAVPDVTRIPPILRHAIETLDRDLNNIYEASSEIARQPKGWRFLKAARHADSLLSFNHRIDEALLGFSVAVELNNAQAISLMDTKVNSVDKSICVLRRLSLSTLRIIIVTHSTALVAIIFA</sequence>
<proteinExistence type="predicted"/>
<accession>A0ACB8RP61</accession>
<organism evidence="1 2">
    <name type="scientific">Auriscalpium vulgare</name>
    <dbReference type="NCBI Taxonomy" id="40419"/>
    <lineage>
        <taxon>Eukaryota</taxon>
        <taxon>Fungi</taxon>
        <taxon>Dikarya</taxon>
        <taxon>Basidiomycota</taxon>
        <taxon>Agaricomycotina</taxon>
        <taxon>Agaricomycetes</taxon>
        <taxon>Russulales</taxon>
        <taxon>Auriscalpiaceae</taxon>
        <taxon>Auriscalpium</taxon>
    </lineage>
</organism>